<feature type="transmembrane region" description="Helical" evidence="5">
    <location>
        <begin position="229"/>
        <end position="250"/>
    </location>
</feature>
<feature type="transmembrane region" description="Helical" evidence="5">
    <location>
        <begin position="116"/>
        <end position="136"/>
    </location>
</feature>
<keyword evidence="8" id="KW-1185">Reference proteome</keyword>
<dbReference type="PROSITE" id="PS50850">
    <property type="entry name" value="MFS"/>
    <property type="match status" value="1"/>
</dbReference>
<feature type="transmembrane region" description="Helical" evidence="5">
    <location>
        <begin position="348"/>
        <end position="368"/>
    </location>
</feature>
<feature type="transmembrane region" description="Helical" evidence="5">
    <location>
        <begin position="143"/>
        <end position="162"/>
    </location>
</feature>
<dbReference type="InterPro" id="IPR036259">
    <property type="entry name" value="MFS_trans_sf"/>
</dbReference>
<feature type="transmembrane region" description="Helical" evidence="5">
    <location>
        <begin position="443"/>
        <end position="466"/>
    </location>
</feature>
<keyword evidence="2 5" id="KW-0812">Transmembrane</keyword>
<proteinExistence type="predicted"/>
<evidence type="ECO:0000313" key="7">
    <source>
        <dbReference type="EMBL" id="KAJ3639779.1"/>
    </source>
</evidence>
<dbReference type="Proteomes" id="UP001168821">
    <property type="component" value="Unassembled WGS sequence"/>
</dbReference>
<feature type="transmembrane region" description="Helical" evidence="5">
    <location>
        <begin position="168"/>
        <end position="190"/>
    </location>
</feature>
<dbReference type="AlphaFoldDB" id="A0AA38HRI1"/>
<dbReference type="EMBL" id="JALNTZ010000010">
    <property type="protein sequence ID" value="KAJ3639779.1"/>
    <property type="molecule type" value="Genomic_DNA"/>
</dbReference>
<comment type="caution">
    <text evidence="7">The sequence shown here is derived from an EMBL/GenBank/DDBJ whole genome shotgun (WGS) entry which is preliminary data.</text>
</comment>
<keyword evidence="3 5" id="KW-1133">Transmembrane helix</keyword>
<dbReference type="PANTHER" id="PTHR24064">
    <property type="entry name" value="SOLUTE CARRIER FAMILY 22 MEMBER"/>
    <property type="match status" value="1"/>
</dbReference>
<dbReference type="InterPro" id="IPR005828">
    <property type="entry name" value="MFS_sugar_transport-like"/>
</dbReference>
<evidence type="ECO:0000256" key="2">
    <source>
        <dbReference type="ARBA" id="ARBA00022692"/>
    </source>
</evidence>
<dbReference type="Pfam" id="PF00083">
    <property type="entry name" value="Sugar_tr"/>
    <property type="match status" value="1"/>
</dbReference>
<evidence type="ECO:0000256" key="1">
    <source>
        <dbReference type="ARBA" id="ARBA00004141"/>
    </source>
</evidence>
<feature type="domain" description="Major facilitator superfamily (MFS) profile" evidence="6">
    <location>
        <begin position="29"/>
        <end position="493"/>
    </location>
</feature>
<dbReference type="SUPFAM" id="SSF103473">
    <property type="entry name" value="MFS general substrate transporter"/>
    <property type="match status" value="1"/>
</dbReference>
<evidence type="ECO:0000313" key="8">
    <source>
        <dbReference type="Proteomes" id="UP001168821"/>
    </source>
</evidence>
<feature type="transmembrane region" description="Helical" evidence="5">
    <location>
        <begin position="319"/>
        <end position="336"/>
    </location>
</feature>
<gene>
    <name evidence="7" type="ORF">Zmor_003118</name>
</gene>
<protein>
    <recommendedName>
        <fullName evidence="6">Major facilitator superfamily (MFS) profile domain-containing protein</fullName>
    </recommendedName>
</protein>
<dbReference type="Gene3D" id="1.20.1250.20">
    <property type="entry name" value="MFS general substrate transporter like domains"/>
    <property type="match status" value="1"/>
</dbReference>
<sequence>MVEDNVIDVDTMLWHVGDFGKYQCILMVLFSVINILSAFHYFGQTFIGVVPDYKCKLLLDEDPRYLEAGTCSYKIYQNESVQEIPCSNGWNYRNSYGYVSIVEELNWVCDDDWKPALGQSVFFIGSVIGTLVFGILADNIGRLHVLVAANMFAFVGNIATYFATNVEVFAVCRFVAGCATDANFVMMYIIVMEYIRPSMRTFGLNLCIGVFYCLACMVVPWVAVLLQNWKFLLIVISVPHLLVLFFYLLVPESAQWLISKGRTKDAIHHFQWIARVNGKNVSSKHFEALERYYFQHVSPTTTNESFLGLLRTPKLRRKTLILIFKSMVLTLCYDAISRNVNGAGYSPFLVFTITSATILPACLFILLVQDRVGRKALASGALFLSGIFTASSAIVQVFLPTPSATLIVVLAIIARLGINVAYNSGHQYAVELIPTVVRGQGVAVIHVLGYAASFFSPQILYLANIWKPAPEVILGVLLVLGAVACLFLPETLNRTLPVTLQDGEDFGEDEKIFEFACCRAPTESTTELTTGNMRTYM</sequence>
<reference evidence="7" key="1">
    <citation type="journal article" date="2023" name="G3 (Bethesda)">
        <title>Whole genome assemblies of Zophobas morio and Tenebrio molitor.</title>
        <authorList>
            <person name="Kaur S."/>
            <person name="Stinson S.A."/>
            <person name="diCenzo G.C."/>
        </authorList>
    </citation>
    <scope>NUCLEOTIDE SEQUENCE</scope>
    <source>
        <strain evidence="7">QUZm001</strain>
    </source>
</reference>
<keyword evidence="4 5" id="KW-0472">Membrane</keyword>
<feature type="transmembrane region" description="Helical" evidence="5">
    <location>
        <begin position="202"/>
        <end position="223"/>
    </location>
</feature>
<evidence type="ECO:0000259" key="6">
    <source>
        <dbReference type="PROSITE" id="PS50850"/>
    </source>
</evidence>
<dbReference type="GO" id="GO:0022857">
    <property type="term" value="F:transmembrane transporter activity"/>
    <property type="evidence" value="ECO:0007669"/>
    <property type="project" value="InterPro"/>
</dbReference>
<feature type="transmembrane region" description="Helical" evidence="5">
    <location>
        <begin position="472"/>
        <end position="489"/>
    </location>
</feature>
<feature type="transmembrane region" description="Helical" evidence="5">
    <location>
        <begin position="380"/>
        <end position="399"/>
    </location>
</feature>
<evidence type="ECO:0000256" key="4">
    <source>
        <dbReference type="ARBA" id="ARBA00023136"/>
    </source>
</evidence>
<dbReference type="GO" id="GO:0016020">
    <property type="term" value="C:membrane"/>
    <property type="evidence" value="ECO:0007669"/>
    <property type="project" value="UniProtKB-SubCell"/>
</dbReference>
<comment type="subcellular location">
    <subcellularLocation>
        <location evidence="1">Membrane</location>
        <topology evidence="1">Multi-pass membrane protein</topology>
    </subcellularLocation>
</comment>
<feature type="transmembrane region" description="Helical" evidence="5">
    <location>
        <begin position="405"/>
        <end position="422"/>
    </location>
</feature>
<name>A0AA38HRI1_9CUCU</name>
<evidence type="ECO:0000256" key="5">
    <source>
        <dbReference type="SAM" id="Phobius"/>
    </source>
</evidence>
<feature type="transmembrane region" description="Helical" evidence="5">
    <location>
        <begin position="22"/>
        <end position="42"/>
    </location>
</feature>
<evidence type="ECO:0000256" key="3">
    <source>
        <dbReference type="ARBA" id="ARBA00022989"/>
    </source>
</evidence>
<dbReference type="InterPro" id="IPR020846">
    <property type="entry name" value="MFS_dom"/>
</dbReference>
<accession>A0AA38HRI1</accession>
<organism evidence="7 8">
    <name type="scientific">Zophobas morio</name>
    <dbReference type="NCBI Taxonomy" id="2755281"/>
    <lineage>
        <taxon>Eukaryota</taxon>
        <taxon>Metazoa</taxon>
        <taxon>Ecdysozoa</taxon>
        <taxon>Arthropoda</taxon>
        <taxon>Hexapoda</taxon>
        <taxon>Insecta</taxon>
        <taxon>Pterygota</taxon>
        <taxon>Neoptera</taxon>
        <taxon>Endopterygota</taxon>
        <taxon>Coleoptera</taxon>
        <taxon>Polyphaga</taxon>
        <taxon>Cucujiformia</taxon>
        <taxon>Tenebrionidae</taxon>
        <taxon>Zophobas</taxon>
    </lineage>
</organism>